<dbReference type="Proteomes" id="UP000000657">
    <property type="component" value="Chromosome"/>
</dbReference>
<protein>
    <submittedName>
        <fullName evidence="1">Uncharacterized protein</fullName>
    </submittedName>
</protein>
<accession>Q0RKZ6</accession>
<dbReference type="STRING" id="326424.FRAAL3165"/>
<dbReference type="KEGG" id="fal:FRAAL3165"/>
<dbReference type="eggNOG" id="COG1546">
    <property type="taxonomic scope" value="Bacteria"/>
</dbReference>
<sequence>MAGAQAGPDPLGIYLNDHLAGSTAGLRLARRTATAHRGTPSGDALARVASEIAEDREALLELMRALGVPERKYKIAAGWLAEAAGRLKSNGRVVRRSALSTVVELETLRIGIAGKAAAWRTLSAVADRYDPLDQDRLDVLLERARRQADALDDLRITAARAVFGGADRT</sequence>
<dbReference type="AlphaFoldDB" id="Q0RKZ6"/>
<dbReference type="HOGENOM" id="CLU_127596_1_0_11"/>
<keyword evidence="2" id="KW-1185">Reference proteome</keyword>
<evidence type="ECO:0000313" key="2">
    <source>
        <dbReference type="Proteomes" id="UP000000657"/>
    </source>
</evidence>
<organism evidence="1 2">
    <name type="scientific">Frankia alni (strain DSM 45986 / CECT 9034 / ACN14a)</name>
    <dbReference type="NCBI Taxonomy" id="326424"/>
    <lineage>
        <taxon>Bacteria</taxon>
        <taxon>Bacillati</taxon>
        <taxon>Actinomycetota</taxon>
        <taxon>Actinomycetes</taxon>
        <taxon>Frankiales</taxon>
        <taxon>Frankiaceae</taxon>
        <taxon>Frankia</taxon>
    </lineage>
</organism>
<evidence type="ECO:0000313" key="1">
    <source>
        <dbReference type="EMBL" id="CAJ61809.1"/>
    </source>
</evidence>
<proteinExistence type="predicted"/>
<name>Q0RKZ6_FRAAA</name>
<dbReference type="EMBL" id="CT573213">
    <property type="protein sequence ID" value="CAJ61809.1"/>
    <property type="molecule type" value="Genomic_DNA"/>
</dbReference>
<reference evidence="1 2" key="1">
    <citation type="journal article" date="2007" name="Genome Res.">
        <title>Genome characteristics of facultatively symbiotic Frankia sp. strains reflect host range and host plant biogeography.</title>
        <authorList>
            <person name="Normand P."/>
            <person name="Lapierre P."/>
            <person name="Tisa L.S."/>
            <person name="Gogarten J.P."/>
            <person name="Alloisio N."/>
            <person name="Bagnarol E."/>
            <person name="Bassi C.A."/>
            <person name="Berry A.M."/>
            <person name="Bickhart D.M."/>
            <person name="Choisne N."/>
            <person name="Couloux A."/>
            <person name="Cournoyer B."/>
            <person name="Cruveiller S."/>
            <person name="Daubin V."/>
            <person name="Demange N."/>
            <person name="Francino M.P."/>
            <person name="Goltsman E."/>
            <person name="Huang Y."/>
            <person name="Kopp O.R."/>
            <person name="Labarre L."/>
            <person name="Lapidus A."/>
            <person name="Lavire C."/>
            <person name="Marechal J."/>
            <person name="Martinez M."/>
            <person name="Mastronunzio J.E."/>
            <person name="Mullin B.C."/>
            <person name="Niemann J."/>
            <person name="Pujic P."/>
            <person name="Rawnsley T."/>
            <person name="Rouy Z."/>
            <person name="Schenowitz C."/>
            <person name="Sellstedt A."/>
            <person name="Tavares F."/>
            <person name="Tomkins J.P."/>
            <person name="Vallenet D."/>
            <person name="Valverde C."/>
            <person name="Wall L.G."/>
            <person name="Wang Y."/>
            <person name="Medigue C."/>
            <person name="Benson D.R."/>
        </authorList>
    </citation>
    <scope>NUCLEOTIDE SEQUENCE [LARGE SCALE GENOMIC DNA]</scope>
    <source>
        <strain evidence="2">DSM 45986 / CECT 9034 / ACN14a</strain>
    </source>
</reference>
<gene>
    <name evidence="1" type="ordered locus">FRAAL3165</name>
</gene>